<feature type="region of interest" description="Disordered" evidence="2">
    <location>
        <begin position="465"/>
        <end position="517"/>
    </location>
</feature>
<dbReference type="AlphaFoldDB" id="A0A0A1SZP3"/>
<dbReference type="STRING" id="1531966.A0A0A1SZP3"/>
<feature type="compositionally biased region" description="Acidic residues" evidence="2">
    <location>
        <begin position="613"/>
        <end position="626"/>
    </location>
</feature>
<feature type="region of interest" description="Disordered" evidence="2">
    <location>
        <begin position="318"/>
        <end position="349"/>
    </location>
</feature>
<sequence>MASTFAQSQSDPYDLDIQPSPNQDHLDDPISLGRVDSESLTPSIVHLDTPGNESISQYQPSEYSELNDPFYGTNFNDVDGGLPDFLAEADNTWIDTDLSNPPQNATDGTSSSYPLTPAQTASIHTTSPAVPGSTNNQNPAAAQRSSIPTSISPGDLQVPFKPPTTAGPSQLTPNLTNSERSSVDGLAPAPNIMPARSPRVTVSYFDHDSNDPVHTIEGVLDDQLSSRAGSTANAYSAHDGYHGHGSVDDWQSENGRGYSGIDPPNRTNDEVSMNFNDMAKRRELEERNSEVGDWLAHSIDDVSVPAEKSAAEIDAINRPGQASNDNIALGHTTTNRYQPGQTYIDPTGGPLNEKDLQILQSLSNWGDAPRIHAIRNGTDSKHQPESSQAAIERYHRMMRDNESIISRQATWGTRRRSLPSIIDVDMEGITSGNLFKRLAISRGNDKSSNKPASLFKEIRELVRRPSASGLRKRSRSAQGRALAEGSERKPSQEEKRRDSSPHLSPMSRTSSWGKKQPPSFTTALVAMGSPLASVGSGTHYRSGSISGGTPLMSPKNGILAGLSVSNPLRRRSKSELPKPTPDMLGESQSKLGDLWKMSGGPPVPTLNTTTALDDNDDDDDDDDEEDNSMRTNPNRIDGITANFAGFRQHVLQLNPTLESAAAYLADRIAHQQLVRYKQLLNVKVKHLGMGANCPSGSVCVALGGSAIPIDQKGNSKPVNPHSLGFDPDDEGAPPEGLINQESFPADIPMPPTPALPAEFECQLCFSRKQFQKPSDWTKHVHEDVGPFTCTWPGCREPKTFKRKADWVRHENEGHRHLEWWMCDVEECRHKCYRRDNFLQHLVREHKFQEPRVKTKAAIKKAGASDPTWQKVEKCHVNTSKRPQDEPCRFCGRTFATWKKLTVHLAKHMEQVALPVLRLVEAKSKELAADTIISPVQDPPPRQMIPSPVEPGSHASPFPDIYTQAHPTVLPGSMGAFNQQPSGFMYPVGADASMNMQFYNNNHMAQTMPEQIASLNAAMNPGYQNDRGLTNLDTSSPWMQPADTYMAPVNGGVEPFPDLGQVPSTNHLGFDNTMLDRQSMEGSPFSGQESLSTYSHSPNANANTNAGAHPPNMGWGNHQQQNHHHYR</sequence>
<feature type="compositionally biased region" description="Polar residues" evidence="2">
    <location>
        <begin position="506"/>
        <end position="517"/>
    </location>
</feature>
<dbReference type="PANTHER" id="PTHR35391">
    <property type="entry name" value="C2H2-TYPE DOMAIN-CONTAINING PROTEIN-RELATED"/>
    <property type="match status" value="1"/>
</dbReference>
<feature type="compositionally biased region" description="Polar residues" evidence="2">
    <location>
        <begin position="51"/>
        <end position="64"/>
    </location>
</feature>
<feature type="compositionally biased region" description="Polar residues" evidence="2">
    <location>
        <begin position="166"/>
        <end position="180"/>
    </location>
</feature>
<feature type="region of interest" description="Disordered" evidence="2">
    <location>
        <begin position="535"/>
        <end position="636"/>
    </location>
</feature>
<feature type="compositionally biased region" description="Polar residues" evidence="2">
    <location>
        <begin position="1"/>
        <end position="11"/>
    </location>
</feature>
<dbReference type="InterPro" id="IPR013087">
    <property type="entry name" value="Znf_C2H2_type"/>
</dbReference>
<feature type="region of interest" description="Disordered" evidence="2">
    <location>
        <begin position="235"/>
        <end position="271"/>
    </location>
</feature>
<feature type="region of interest" description="Disordered" evidence="2">
    <location>
        <begin position="1075"/>
        <end position="1126"/>
    </location>
</feature>
<reference evidence="4 5" key="1">
    <citation type="journal article" date="2015" name="Genome Announc.">
        <title>Draft Genome Sequence and Gene Annotation of the Entomopathogenic Fungus Verticillium hemipterigenum.</title>
        <authorList>
            <person name="Horn F."/>
            <person name="Habel A."/>
            <person name="Scharf D.H."/>
            <person name="Dworschak J."/>
            <person name="Brakhage A.A."/>
            <person name="Guthke R."/>
            <person name="Hertweck C."/>
            <person name="Linde J."/>
        </authorList>
    </citation>
    <scope>NUCLEOTIDE SEQUENCE [LARGE SCALE GENOMIC DNA]</scope>
</reference>
<keyword evidence="5" id="KW-1185">Reference proteome</keyword>
<feature type="compositionally biased region" description="Polar residues" evidence="2">
    <location>
        <begin position="1084"/>
        <end position="1105"/>
    </location>
</feature>
<dbReference type="HOGENOM" id="CLU_005537_0_0_1"/>
<gene>
    <name evidence="4" type="ORF">VHEMI03876</name>
</gene>
<dbReference type="OrthoDB" id="5315052at2759"/>
<evidence type="ECO:0000313" key="4">
    <source>
        <dbReference type="EMBL" id="CEJ85725.1"/>
    </source>
</evidence>
<evidence type="ECO:0000256" key="1">
    <source>
        <dbReference type="PROSITE-ProRule" id="PRU00042"/>
    </source>
</evidence>
<evidence type="ECO:0000313" key="5">
    <source>
        <dbReference type="Proteomes" id="UP000039046"/>
    </source>
</evidence>
<dbReference type="Proteomes" id="UP000039046">
    <property type="component" value="Unassembled WGS sequence"/>
</dbReference>
<dbReference type="PANTHER" id="PTHR35391:SF3">
    <property type="entry name" value="FINGER DOMAIN PROTEIN, PUTATIVE (AFU_ORTHOLOGUE AFUA_8G04300)-RELATED"/>
    <property type="match status" value="1"/>
</dbReference>
<dbReference type="GO" id="GO:0008270">
    <property type="term" value="F:zinc ion binding"/>
    <property type="evidence" value="ECO:0007669"/>
    <property type="project" value="UniProtKB-KW"/>
</dbReference>
<accession>A0A0A1SZP3</accession>
<dbReference type="SMART" id="SM00355">
    <property type="entry name" value="ZnF_C2H2"/>
    <property type="match status" value="3"/>
</dbReference>
<dbReference type="PROSITE" id="PS50157">
    <property type="entry name" value="ZINC_FINGER_C2H2_2"/>
    <property type="match status" value="1"/>
</dbReference>
<organism evidence="4 5">
    <name type="scientific">[Torrubiella] hemipterigena</name>
    <dbReference type="NCBI Taxonomy" id="1531966"/>
    <lineage>
        <taxon>Eukaryota</taxon>
        <taxon>Fungi</taxon>
        <taxon>Dikarya</taxon>
        <taxon>Ascomycota</taxon>
        <taxon>Pezizomycotina</taxon>
        <taxon>Sordariomycetes</taxon>
        <taxon>Hypocreomycetidae</taxon>
        <taxon>Hypocreales</taxon>
        <taxon>Clavicipitaceae</taxon>
        <taxon>Clavicipitaceae incertae sedis</taxon>
        <taxon>'Torrubiella' clade</taxon>
    </lineage>
</organism>
<evidence type="ECO:0000256" key="2">
    <source>
        <dbReference type="SAM" id="MobiDB-lite"/>
    </source>
</evidence>
<keyword evidence="1" id="KW-0862">Zinc</keyword>
<feature type="compositionally biased region" description="Polar residues" evidence="2">
    <location>
        <begin position="94"/>
        <end position="152"/>
    </location>
</feature>
<dbReference type="PROSITE" id="PS00028">
    <property type="entry name" value="ZINC_FINGER_C2H2_1"/>
    <property type="match status" value="2"/>
</dbReference>
<feature type="compositionally biased region" description="Polar residues" evidence="2">
    <location>
        <begin position="535"/>
        <end position="544"/>
    </location>
</feature>
<feature type="region of interest" description="Disordered" evidence="2">
    <location>
        <begin position="1"/>
        <end position="70"/>
    </location>
</feature>
<dbReference type="EMBL" id="CDHN01000002">
    <property type="protein sequence ID" value="CEJ85725.1"/>
    <property type="molecule type" value="Genomic_DNA"/>
</dbReference>
<feature type="compositionally biased region" description="Basic and acidic residues" evidence="2">
    <location>
        <begin position="485"/>
        <end position="500"/>
    </location>
</feature>
<feature type="region of interest" description="Disordered" evidence="2">
    <location>
        <begin position="94"/>
        <end position="194"/>
    </location>
</feature>
<name>A0A0A1SZP3_9HYPO</name>
<dbReference type="InterPro" id="IPR058925">
    <property type="entry name" value="zf-C2H2_AcuF"/>
</dbReference>
<keyword evidence="1" id="KW-0863">Zinc-finger</keyword>
<evidence type="ECO:0000259" key="3">
    <source>
        <dbReference type="PROSITE" id="PS50157"/>
    </source>
</evidence>
<protein>
    <recommendedName>
        <fullName evidence="3">C2H2-type domain-containing protein</fullName>
    </recommendedName>
</protein>
<dbReference type="Pfam" id="PF26082">
    <property type="entry name" value="zf-C2H2_AcuF"/>
    <property type="match status" value="1"/>
</dbReference>
<feature type="domain" description="C2H2-type" evidence="3">
    <location>
        <begin position="885"/>
        <end position="912"/>
    </location>
</feature>
<proteinExistence type="predicted"/>
<feature type="compositionally biased region" description="Polar residues" evidence="2">
    <location>
        <begin position="320"/>
        <end position="341"/>
    </location>
</feature>
<keyword evidence="1" id="KW-0479">Metal-binding</keyword>